<evidence type="ECO:0000256" key="2">
    <source>
        <dbReference type="SAM" id="Phobius"/>
    </source>
</evidence>
<protein>
    <submittedName>
        <fullName evidence="3">Uncharacterized protein</fullName>
    </submittedName>
</protein>
<keyword evidence="2" id="KW-0812">Transmembrane</keyword>
<comment type="caution">
    <text evidence="3">The sequence shown here is derived from an EMBL/GenBank/DDBJ whole genome shotgun (WGS) entry which is preliminary data.</text>
</comment>
<feature type="transmembrane region" description="Helical" evidence="2">
    <location>
        <begin position="6"/>
        <end position="28"/>
    </location>
</feature>
<name>A0A6N4QUE8_9LEPT</name>
<gene>
    <name evidence="3" type="ORF">EHQ83_12960</name>
</gene>
<dbReference type="AlphaFoldDB" id="A0A6N4QUE8"/>
<proteinExistence type="predicted"/>
<evidence type="ECO:0000313" key="3">
    <source>
        <dbReference type="EMBL" id="TGL82848.1"/>
    </source>
</evidence>
<accession>A0A6N4QUE8</accession>
<reference evidence="3 4" key="1">
    <citation type="journal article" date="2019" name="PLoS Negl. Trop. Dis.">
        <title>Revisiting the worldwide diversity of Leptospira species in the environment.</title>
        <authorList>
            <person name="Vincent A.T."/>
            <person name="Schiettekatte O."/>
            <person name="Bourhy P."/>
            <person name="Veyrier F.J."/>
            <person name="Picardeau M."/>
        </authorList>
    </citation>
    <scope>NUCLEOTIDE SEQUENCE [LARGE SCALE GENOMIC DNA]</scope>
    <source>
        <strain evidence="3 4">201702445</strain>
    </source>
</reference>
<feature type="compositionally biased region" description="Basic and acidic residues" evidence="1">
    <location>
        <begin position="220"/>
        <end position="245"/>
    </location>
</feature>
<feature type="compositionally biased region" description="Basic and acidic residues" evidence="1">
    <location>
        <begin position="87"/>
        <end position="171"/>
    </location>
</feature>
<feature type="region of interest" description="Disordered" evidence="1">
    <location>
        <begin position="39"/>
        <end position="245"/>
    </location>
</feature>
<evidence type="ECO:0000256" key="1">
    <source>
        <dbReference type="SAM" id="MobiDB-lite"/>
    </source>
</evidence>
<dbReference type="EMBL" id="RQGM01000052">
    <property type="protein sequence ID" value="TGL82848.1"/>
    <property type="molecule type" value="Genomic_DNA"/>
</dbReference>
<evidence type="ECO:0000313" key="4">
    <source>
        <dbReference type="Proteomes" id="UP000297613"/>
    </source>
</evidence>
<dbReference type="Proteomes" id="UP000297613">
    <property type="component" value="Unassembled WGS sequence"/>
</dbReference>
<feature type="compositionally biased region" description="Basic residues" evidence="1">
    <location>
        <begin position="172"/>
        <end position="194"/>
    </location>
</feature>
<organism evidence="3 4">
    <name type="scientific">Leptospira yasudae</name>
    <dbReference type="NCBI Taxonomy" id="2202201"/>
    <lineage>
        <taxon>Bacteria</taxon>
        <taxon>Pseudomonadati</taxon>
        <taxon>Spirochaetota</taxon>
        <taxon>Spirochaetia</taxon>
        <taxon>Leptospirales</taxon>
        <taxon>Leptospiraceae</taxon>
        <taxon>Leptospira</taxon>
    </lineage>
</organism>
<feature type="compositionally biased region" description="Basic and acidic residues" evidence="1">
    <location>
        <begin position="195"/>
        <end position="208"/>
    </location>
</feature>
<keyword evidence="2" id="KW-0472">Membrane</keyword>
<keyword evidence="2" id="KW-1133">Transmembrane helix</keyword>
<sequence length="245" mass="28804">MRRDQLKIILSGILVLLLGSLIVYSYLFREDISRFLKKKESEEVSNNSKTDRVILSPEMNSEPPISPNDLNTLPTEEKKAPTSGEFSGERESMQRETAPSKEKENKSLKEEWPEEKRSRSSEKAEREKFPEDKWTPPKDETSPAYKDEESKKEKVRESRDRDDWETKADRTSKKRSSKKSKLKKHSATKTGKRIRSLETRVDRLEKKLGISHSKKKHKTQKSDKRSLEKRVRKLEREMEKLKTKE</sequence>
<dbReference type="RefSeq" id="WP_135572176.1">
    <property type="nucleotide sequence ID" value="NZ_RQGK01000034.1"/>
</dbReference>